<keyword evidence="8 9" id="KW-0998">Cell outer membrane</keyword>
<dbReference type="Gene3D" id="2.170.130.10">
    <property type="entry name" value="TonB-dependent receptor, plug domain"/>
    <property type="match status" value="1"/>
</dbReference>
<sequence>MMKSYISKYARGNVKGALLLSAALALSANLQAQDLQGKVIGNDGQPVANVVISMPGKGAVRTDANGMFTIKDCKENVMLTFRHEGYFNKTEHLKKHELGKQIVVHLISNKTSRYNESVVLPHETVENDPTMAGRNNINRKDFALGSMTVEKAMQSGLPGLRVVNKGGIPGEGANMQIRGLKTIIGDGNPLVVINGVPFMPDKNESKVIGGLSRSIFEALNGQDIKNITILKDGATAIYGSLANNGVVLIETDQASKENMNTRISFNAIYGFNWNKSRLPLMNSTQYKSYLTDMGLTHYANQEAFFNDFTFLSNPQANNAELYSFNTNWQDEVLRNSSTMDYLFRVEGGDAIAKYNISLGYNGDQGTLKNTNNDRYNAQINASVLVSRKLEILVSVNTAYMKGNFMEQGMSYEANPMLAAYRRSPLLSPYSTDIYGKLISNYSTYKYGAIDDYYVSNPLAVVNTVEATQKQYDVNAKVQLVYRPAQWLTLNGIVGLYYNYNQENMFIPGVTSQAIKFITDRYGNANNTVRVGTNYTMNMFYHVNADFQKTFAKKHDVKVQLGFQALTTDYEYDVSFGRNTPNDYLKTMGSVPSSEKRYFDGYNNKWNWMNLYAVANYTYANLAKVGLTASLDGASSVAGKFGDAKVYPGADVVLMVKNLPGLHSADFINKLNLYANCSTTGNSRFGSKYYQSYYTSSPFLDIAGIVRANLATTDVLKPEITTTYNVGIETALFNNRISLAAEYYNSKTKDVILFGNASPLLGTAPYYRNAAKIKGDGVELKVSVSPVVTKDFKWTLGATLSTVNNQVESMNGAADMLYSLSDNATLITRQGESPFAFYGYQTAGVYSTTAEANAAYTQADGSKTALLNDRGVAYQAGDIRFVDQNGDGRIDAADRVVLGSATPKGFGNFYTHFDYKNFGLDVDFGYQWGGKAYNAMRRVTESASDFSNQSVSVVRRWNMEGQVTDMPHAEWGDPRGNNDFSDRWIESTDFIKLRNVSLSYTYDKSLWNFIQGATIYVSGENLLTFTKYLGLDPEFSYSYSNLMQGVDYGKLNAPRSVKIGVNLKF</sequence>
<evidence type="ECO:0000256" key="9">
    <source>
        <dbReference type="PROSITE-ProRule" id="PRU01360"/>
    </source>
</evidence>
<evidence type="ECO:0000256" key="6">
    <source>
        <dbReference type="ARBA" id="ARBA00023077"/>
    </source>
</evidence>
<gene>
    <name evidence="12" type="ORF">ONT23_13755</name>
</gene>
<feature type="domain" description="TonB-dependent receptor plug" evidence="11">
    <location>
        <begin position="137"/>
        <end position="246"/>
    </location>
</feature>
<dbReference type="RefSeq" id="WP_264902120.1">
    <property type="nucleotide sequence ID" value="NZ_JAPDVH010000001.1"/>
</dbReference>
<dbReference type="EMBL" id="JAPDVH010000001">
    <property type="protein sequence ID" value="MCW4156567.1"/>
    <property type="molecule type" value="Genomic_DNA"/>
</dbReference>
<dbReference type="SUPFAM" id="SSF56935">
    <property type="entry name" value="Porins"/>
    <property type="match status" value="1"/>
</dbReference>
<dbReference type="InterPro" id="IPR036942">
    <property type="entry name" value="Beta-barrel_TonB_sf"/>
</dbReference>
<evidence type="ECO:0000256" key="5">
    <source>
        <dbReference type="ARBA" id="ARBA00022729"/>
    </source>
</evidence>
<keyword evidence="3 9" id="KW-1134">Transmembrane beta strand</keyword>
<keyword evidence="2 9" id="KW-0813">Transport</keyword>
<keyword evidence="6" id="KW-0798">TonB box</keyword>
<evidence type="ECO:0000259" key="11">
    <source>
        <dbReference type="Pfam" id="PF07715"/>
    </source>
</evidence>
<proteinExistence type="inferred from homology"/>
<organism evidence="12 13">
    <name type="scientific">Segatella copri</name>
    <dbReference type="NCBI Taxonomy" id="165179"/>
    <lineage>
        <taxon>Bacteria</taxon>
        <taxon>Pseudomonadati</taxon>
        <taxon>Bacteroidota</taxon>
        <taxon>Bacteroidia</taxon>
        <taxon>Bacteroidales</taxon>
        <taxon>Prevotellaceae</taxon>
        <taxon>Segatella</taxon>
    </lineage>
</organism>
<dbReference type="InterPro" id="IPR037066">
    <property type="entry name" value="Plug_dom_sf"/>
</dbReference>
<dbReference type="Gene3D" id="2.40.170.20">
    <property type="entry name" value="TonB-dependent receptor, beta-barrel domain"/>
    <property type="match status" value="1"/>
</dbReference>
<dbReference type="SUPFAM" id="SSF49464">
    <property type="entry name" value="Carboxypeptidase regulatory domain-like"/>
    <property type="match status" value="1"/>
</dbReference>
<comment type="caution">
    <text evidence="12">The sequence shown here is derived from an EMBL/GenBank/DDBJ whole genome shotgun (WGS) entry which is preliminary data.</text>
</comment>
<evidence type="ECO:0000313" key="12">
    <source>
        <dbReference type="EMBL" id="MCW4156567.1"/>
    </source>
</evidence>
<dbReference type="GO" id="GO:0009279">
    <property type="term" value="C:cell outer membrane"/>
    <property type="evidence" value="ECO:0007669"/>
    <property type="project" value="UniProtKB-SubCell"/>
</dbReference>
<evidence type="ECO:0000256" key="2">
    <source>
        <dbReference type="ARBA" id="ARBA00022448"/>
    </source>
</evidence>
<name>A0AAW5UXV1_9BACT</name>
<evidence type="ECO:0000256" key="4">
    <source>
        <dbReference type="ARBA" id="ARBA00022692"/>
    </source>
</evidence>
<dbReference type="InterPro" id="IPR008969">
    <property type="entry name" value="CarboxyPept-like_regulatory"/>
</dbReference>
<comment type="similarity">
    <text evidence="9">Belongs to the TonB-dependent receptor family.</text>
</comment>
<protein>
    <submittedName>
        <fullName evidence="12">SusC/RagA family TonB-linked outer membrane protein</fullName>
    </submittedName>
</protein>
<dbReference type="PROSITE" id="PS01156">
    <property type="entry name" value="TONB_DEPENDENT_REC_2"/>
    <property type="match status" value="1"/>
</dbReference>
<dbReference type="NCBIfam" id="TIGR04056">
    <property type="entry name" value="OMP_RagA_SusC"/>
    <property type="match status" value="1"/>
</dbReference>
<dbReference type="InterPro" id="IPR023996">
    <property type="entry name" value="TonB-dep_OMP_SusC/RagA"/>
</dbReference>
<dbReference type="PROSITE" id="PS52016">
    <property type="entry name" value="TONB_DEPENDENT_REC_3"/>
    <property type="match status" value="1"/>
</dbReference>
<evidence type="ECO:0000256" key="10">
    <source>
        <dbReference type="SAM" id="SignalP"/>
    </source>
</evidence>
<evidence type="ECO:0000256" key="8">
    <source>
        <dbReference type="ARBA" id="ARBA00023237"/>
    </source>
</evidence>
<dbReference type="Proteomes" id="UP001209168">
    <property type="component" value="Unassembled WGS sequence"/>
</dbReference>
<evidence type="ECO:0000256" key="7">
    <source>
        <dbReference type="ARBA" id="ARBA00023136"/>
    </source>
</evidence>
<keyword evidence="5 10" id="KW-0732">Signal</keyword>
<evidence type="ECO:0000256" key="1">
    <source>
        <dbReference type="ARBA" id="ARBA00004571"/>
    </source>
</evidence>
<evidence type="ECO:0000313" key="13">
    <source>
        <dbReference type="Proteomes" id="UP001209168"/>
    </source>
</evidence>
<comment type="subcellular location">
    <subcellularLocation>
        <location evidence="1 9">Cell outer membrane</location>
        <topology evidence="1 9">Multi-pass membrane protein</topology>
    </subcellularLocation>
</comment>
<keyword evidence="7 9" id="KW-0472">Membrane</keyword>
<evidence type="ECO:0000256" key="3">
    <source>
        <dbReference type="ARBA" id="ARBA00022452"/>
    </source>
</evidence>
<dbReference type="AlphaFoldDB" id="A0AAW5UXV1"/>
<dbReference type="InterPro" id="IPR010917">
    <property type="entry name" value="TonB_rcpt_CS"/>
</dbReference>
<feature type="signal peptide" evidence="10">
    <location>
        <begin position="1"/>
        <end position="32"/>
    </location>
</feature>
<dbReference type="Pfam" id="PF07715">
    <property type="entry name" value="Plug"/>
    <property type="match status" value="1"/>
</dbReference>
<keyword evidence="4 9" id="KW-0812">Transmembrane</keyword>
<reference evidence="12" key="1">
    <citation type="submission" date="2022-11" db="EMBL/GenBank/DDBJ databases">
        <title>Genomic repertoires linked with pathogenic potency of arthritogenic Prevotella copri isolated from the gut of rheumatoid arthritis patients.</title>
        <authorList>
            <person name="Nii T."/>
            <person name="Maeda Y."/>
            <person name="Motooka D."/>
            <person name="Naito M."/>
            <person name="Matsumoto Y."/>
            <person name="Ogawa T."/>
            <person name="Oguro-Igashira E."/>
            <person name="Kishikawa T."/>
            <person name="Yamashita M."/>
            <person name="Koizumi S."/>
            <person name="Kurakawa T."/>
            <person name="Okumura R."/>
            <person name="Kayama H."/>
            <person name="Murakami M."/>
            <person name="Sakaguchi T."/>
            <person name="Das B."/>
            <person name="Nakamura S."/>
            <person name="Okada Y."/>
            <person name="Kumanogoh A."/>
            <person name="Takeda K."/>
        </authorList>
    </citation>
    <scope>NUCLEOTIDE SEQUENCE</scope>
    <source>
        <strain evidence="12">H012_8</strain>
    </source>
</reference>
<feature type="chain" id="PRO_5043924704" evidence="10">
    <location>
        <begin position="33"/>
        <end position="1064"/>
    </location>
</feature>
<accession>A0AAW5UXV1</accession>
<dbReference type="InterPro" id="IPR012910">
    <property type="entry name" value="Plug_dom"/>
</dbReference>
<dbReference type="InterPro" id="IPR039426">
    <property type="entry name" value="TonB-dep_rcpt-like"/>
</dbReference>